<dbReference type="AlphaFoldDB" id="A0A2G8KTJ7"/>
<accession>A0A2G8KTJ7</accession>
<evidence type="ECO:0000313" key="3">
    <source>
        <dbReference type="Proteomes" id="UP000230750"/>
    </source>
</evidence>
<evidence type="ECO:0000256" key="1">
    <source>
        <dbReference type="SAM" id="Phobius"/>
    </source>
</evidence>
<proteinExistence type="predicted"/>
<name>A0A2G8KTJ7_STIJA</name>
<dbReference type="Proteomes" id="UP000230750">
    <property type="component" value="Unassembled WGS sequence"/>
</dbReference>
<keyword evidence="1" id="KW-0472">Membrane</keyword>
<dbReference type="EMBL" id="MRZV01000379">
    <property type="protein sequence ID" value="PIK51326.1"/>
    <property type="molecule type" value="Genomic_DNA"/>
</dbReference>
<protein>
    <submittedName>
        <fullName evidence="2">Uncharacterized protein</fullName>
    </submittedName>
</protein>
<gene>
    <name evidence="2" type="ORF">BSL78_11803</name>
</gene>
<reference evidence="2 3" key="1">
    <citation type="journal article" date="2017" name="PLoS Biol.">
        <title>The sea cucumber genome provides insights into morphological evolution and visceral regeneration.</title>
        <authorList>
            <person name="Zhang X."/>
            <person name="Sun L."/>
            <person name="Yuan J."/>
            <person name="Sun Y."/>
            <person name="Gao Y."/>
            <person name="Zhang L."/>
            <person name="Li S."/>
            <person name="Dai H."/>
            <person name="Hamel J.F."/>
            <person name="Liu C."/>
            <person name="Yu Y."/>
            <person name="Liu S."/>
            <person name="Lin W."/>
            <person name="Guo K."/>
            <person name="Jin S."/>
            <person name="Xu P."/>
            <person name="Storey K.B."/>
            <person name="Huan P."/>
            <person name="Zhang T."/>
            <person name="Zhou Y."/>
            <person name="Zhang J."/>
            <person name="Lin C."/>
            <person name="Li X."/>
            <person name="Xing L."/>
            <person name="Huo D."/>
            <person name="Sun M."/>
            <person name="Wang L."/>
            <person name="Mercier A."/>
            <person name="Li F."/>
            <person name="Yang H."/>
            <person name="Xiang J."/>
        </authorList>
    </citation>
    <scope>NUCLEOTIDE SEQUENCE [LARGE SCALE GENOMIC DNA]</scope>
    <source>
        <strain evidence="2">Shaxun</strain>
        <tissue evidence="2">Muscle</tissue>
    </source>
</reference>
<feature type="transmembrane region" description="Helical" evidence="1">
    <location>
        <begin position="173"/>
        <end position="199"/>
    </location>
</feature>
<keyword evidence="1" id="KW-0812">Transmembrane</keyword>
<sequence length="204" mass="22659">MKTFWRLVHYLCSSDTDDKPKGPSGSSKAIEKKLQLSGILGYEHTVICIKQFDDQFRFDFGSSFQTVEVEEFDRGTKVIPIPVLSSFVAILRDAAMKIMNSTDARTHPCLTSLFTAKGSERSPPTYTLAMAPSCNCLIIPRKMLGHHCLDSIVPIGFSVDLVKRFREVDGSHILVLVLLFALLFCDLIGSSIGFLGGFLHQQNI</sequence>
<keyword evidence="1" id="KW-1133">Transmembrane helix</keyword>
<keyword evidence="3" id="KW-1185">Reference proteome</keyword>
<evidence type="ECO:0000313" key="2">
    <source>
        <dbReference type="EMBL" id="PIK51326.1"/>
    </source>
</evidence>
<organism evidence="2 3">
    <name type="scientific">Stichopus japonicus</name>
    <name type="common">Sea cucumber</name>
    <dbReference type="NCBI Taxonomy" id="307972"/>
    <lineage>
        <taxon>Eukaryota</taxon>
        <taxon>Metazoa</taxon>
        <taxon>Echinodermata</taxon>
        <taxon>Eleutherozoa</taxon>
        <taxon>Echinozoa</taxon>
        <taxon>Holothuroidea</taxon>
        <taxon>Aspidochirotacea</taxon>
        <taxon>Aspidochirotida</taxon>
        <taxon>Stichopodidae</taxon>
        <taxon>Apostichopus</taxon>
    </lineage>
</organism>
<comment type="caution">
    <text evidence="2">The sequence shown here is derived from an EMBL/GenBank/DDBJ whole genome shotgun (WGS) entry which is preliminary data.</text>
</comment>